<comment type="caution">
    <text evidence="1">The sequence shown here is derived from an EMBL/GenBank/DDBJ whole genome shotgun (WGS) entry which is preliminary data.</text>
</comment>
<organism evidence="1 2">
    <name type="scientific">Boletus reticuloceps</name>
    <dbReference type="NCBI Taxonomy" id="495285"/>
    <lineage>
        <taxon>Eukaryota</taxon>
        <taxon>Fungi</taxon>
        <taxon>Dikarya</taxon>
        <taxon>Basidiomycota</taxon>
        <taxon>Agaricomycotina</taxon>
        <taxon>Agaricomycetes</taxon>
        <taxon>Agaricomycetidae</taxon>
        <taxon>Boletales</taxon>
        <taxon>Boletineae</taxon>
        <taxon>Boletaceae</taxon>
        <taxon>Boletoideae</taxon>
        <taxon>Boletus</taxon>
    </lineage>
</organism>
<dbReference type="Proteomes" id="UP000683000">
    <property type="component" value="Unassembled WGS sequence"/>
</dbReference>
<dbReference type="EMBL" id="JAGFBS010000039">
    <property type="protein sequence ID" value="KAG6371152.1"/>
    <property type="molecule type" value="Genomic_DNA"/>
</dbReference>
<accession>A0A8I2YFZ1</accession>
<name>A0A8I2YFZ1_9AGAM</name>
<evidence type="ECO:0000313" key="2">
    <source>
        <dbReference type="Proteomes" id="UP000683000"/>
    </source>
</evidence>
<proteinExistence type="predicted"/>
<keyword evidence="2" id="KW-1185">Reference proteome</keyword>
<reference evidence="1" key="1">
    <citation type="submission" date="2021-03" db="EMBL/GenBank/DDBJ databases">
        <title>Evolutionary innovations through gain and loss of genes in the ectomycorrhizal Boletales.</title>
        <authorList>
            <person name="Wu G."/>
            <person name="Miyauchi S."/>
            <person name="Morin E."/>
            <person name="Yang Z.-L."/>
            <person name="Xu J."/>
            <person name="Martin F.M."/>
        </authorList>
    </citation>
    <scope>NUCLEOTIDE SEQUENCE</scope>
    <source>
        <strain evidence="1">BR01</strain>
    </source>
</reference>
<gene>
    <name evidence="1" type="ORF">JVT61DRAFT_9924</name>
</gene>
<dbReference type="AlphaFoldDB" id="A0A8I2YFZ1"/>
<protein>
    <submittedName>
        <fullName evidence="1">Uncharacterized protein</fullName>
    </submittedName>
</protein>
<evidence type="ECO:0000313" key="1">
    <source>
        <dbReference type="EMBL" id="KAG6371152.1"/>
    </source>
</evidence>
<sequence>MGRILHFLWEHEGKIIFVFDSVPLWDGETISFSHHDAFQIERNGSLVGFMQMLGASGNGYHVPSGWFIWAERRINLVFETMRVVSEVAASLGASANNRLAGGQLLITPKNLTPKQQESFVPALRSALSAPSIPLSDMGMYAMDQEGDEIVVKFEIKEAIKRVSSKCVLVHFEPDADEVIEDGMALTLPTYYSDVLPLIYRN</sequence>